<accession>A0A2N8UKX4</accession>
<protein>
    <submittedName>
        <fullName evidence="1">Uncharacterized protein</fullName>
    </submittedName>
</protein>
<evidence type="ECO:0000313" key="2">
    <source>
        <dbReference type="Proteomes" id="UP000239563"/>
    </source>
</evidence>
<gene>
    <name evidence="1" type="ORF">SRS1_15689</name>
</gene>
<sequence>MDALSPADIVFLIEFLCLLNDVTLILLARHRALLEVVVRVILLCRPAASAATDDPSTPHTGCHDVFGSPGYTALSASNAVATSNVVSVVAEVDSGRPIGATIPTVTRAVTITVKMDTSLPRSPVAVAQSTSDTHPDQPASIVAQSRAPPAILLPGTNLSSVDFCHPARFRIVGGSDEEPVPLNMVVKVKRNYFNDESGKTNFRIVIVDIGDGKEMRMTVKHGADIYDLDRHNNPAPPGTIVVLHNVQGKPGWGKKSLVYTVRSSMTKLRTPIEWQDVLRWHQDISDQSRA</sequence>
<name>A0A2N8UKX4_9BASI</name>
<proteinExistence type="predicted"/>
<dbReference type="EMBL" id="LT795070">
    <property type="protein sequence ID" value="SJX65419.1"/>
    <property type="molecule type" value="Genomic_DNA"/>
</dbReference>
<reference evidence="1 2" key="1">
    <citation type="submission" date="2017-02" db="EMBL/GenBank/DDBJ databases">
        <authorList>
            <person name="Peterson S.W."/>
        </authorList>
    </citation>
    <scope>NUCLEOTIDE SEQUENCE [LARGE SCALE GENOMIC DNA]</scope>
    <source>
        <strain evidence="1 2">SRS1_H2-8</strain>
    </source>
</reference>
<organism evidence="1 2">
    <name type="scientific">Sporisorium reilianum f. sp. reilianum</name>
    <dbReference type="NCBI Taxonomy" id="72559"/>
    <lineage>
        <taxon>Eukaryota</taxon>
        <taxon>Fungi</taxon>
        <taxon>Dikarya</taxon>
        <taxon>Basidiomycota</taxon>
        <taxon>Ustilaginomycotina</taxon>
        <taxon>Ustilaginomycetes</taxon>
        <taxon>Ustilaginales</taxon>
        <taxon>Ustilaginaceae</taxon>
        <taxon>Sporisorium</taxon>
    </lineage>
</organism>
<evidence type="ECO:0000313" key="1">
    <source>
        <dbReference type="EMBL" id="SJX65419.1"/>
    </source>
</evidence>
<dbReference type="AlphaFoldDB" id="A0A2N8UKX4"/>
<dbReference type="Proteomes" id="UP000239563">
    <property type="component" value="Chromosome XVII"/>
</dbReference>